<dbReference type="InterPro" id="IPR007387">
    <property type="entry name" value="TRAP_DctQ"/>
</dbReference>
<evidence type="ECO:0000256" key="4">
    <source>
        <dbReference type="ARBA" id="ARBA00022519"/>
    </source>
</evidence>
<evidence type="ECO:0000256" key="1">
    <source>
        <dbReference type="ARBA" id="ARBA00004429"/>
    </source>
</evidence>
<evidence type="ECO:0000313" key="11">
    <source>
        <dbReference type="EMBL" id="MET3111611.1"/>
    </source>
</evidence>
<organism evidence="11 12">
    <name type="scientific">Salinicoccus halitifaciens</name>
    <dbReference type="NCBI Taxonomy" id="1073415"/>
    <lineage>
        <taxon>Bacteria</taxon>
        <taxon>Bacillati</taxon>
        <taxon>Bacillota</taxon>
        <taxon>Bacilli</taxon>
        <taxon>Bacillales</taxon>
        <taxon>Staphylococcaceae</taxon>
        <taxon>Salinicoccus</taxon>
    </lineage>
</organism>
<keyword evidence="12" id="KW-1185">Reference proteome</keyword>
<feature type="transmembrane region" description="Helical" evidence="9">
    <location>
        <begin position="21"/>
        <end position="45"/>
    </location>
</feature>
<comment type="similarity">
    <text evidence="8">Belongs to the TRAP transporter small permease family.</text>
</comment>
<feature type="transmembrane region" description="Helical" evidence="9">
    <location>
        <begin position="95"/>
        <end position="117"/>
    </location>
</feature>
<evidence type="ECO:0000256" key="3">
    <source>
        <dbReference type="ARBA" id="ARBA00022475"/>
    </source>
</evidence>
<feature type="transmembrane region" description="Helical" evidence="9">
    <location>
        <begin position="57"/>
        <end position="74"/>
    </location>
</feature>
<gene>
    <name evidence="11" type="ORF">ABHD89_002026</name>
</gene>
<keyword evidence="7 9" id="KW-0472">Membrane</keyword>
<dbReference type="Proteomes" id="UP001549019">
    <property type="component" value="Unassembled WGS sequence"/>
</dbReference>
<dbReference type="Pfam" id="PF04290">
    <property type="entry name" value="DctQ"/>
    <property type="match status" value="1"/>
</dbReference>
<evidence type="ECO:0000256" key="7">
    <source>
        <dbReference type="ARBA" id="ARBA00023136"/>
    </source>
</evidence>
<dbReference type="EMBL" id="JBDZDV010000005">
    <property type="protein sequence ID" value="MET3111611.1"/>
    <property type="molecule type" value="Genomic_DNA"/>
</dbReference>
<reference evidence="11 12" key="1">
    <citation type="submission" date="2024-05" db="EMBL/GenBank/DDBJ databases">
        <title>Genomic Encyclopedia of Type Strains, Phase IV (KMG-IV): sequencing the most valuable type-strain genomes for metagenomic binning, comparative biology and taxonomic classification.</title>
        <authorList>
            <person name="Goeker M."/>
        </authorList>
    </citation>
    <scope>NUCLEOTIDE SEQUENCE [LARGE SCALE GENOMIC DNA]</scope>
    <source>
        <strain evidence="11 12">DSM 25286</strain>
    </source>
</reference>
<evidence type="ECO:0000256" key="2">
    <source>
        <dbReference type="ARBA" id="ARBA00022448"/>
    </source>
</evidence>
<comment type="caution">
    <text evidence="11">The sequence shown here is derived from an EMBL/GenBank/DDBJ whole genome shotgun (WGS) entry which is preliminary data.</text>
</comment>
<evidence type="ECO:0000256" key="8">
    <source>
        <dbReference type="ARBA" id="ARBA00038436"/>
    </source>
</evidence>
<feature type="transmembrane region" description="Helical" evidence="9">
    <location>
        <begin position="137"/>
        <end position="157"/>
    </location>
</feature>
<keyword evidence="4" id="KW-0997">Cell inner membrane</keyword>
<evidence type="ECO:0000259" key="10">
    <source>
        <dbReference type="Pfam" id="PF04290"/>
    </source>
</evidence>
<keyword evidence="5 9" id="KW-0812">Transmembrane</keyword>
<proteinExistence type="inferred from homology"/>
<dbReference type="InterPro" id="IPR055348">
    <property type="entry name" value="DctQ"/>
</dbReference>
<dbReference type="PANTHER" id="PTHR35011:SF2">
    <property type="entry name" value="2,3-DIKETO-L-GULONATE TRAP TRANSPORTER SMALL PERMEASE PROTEIN YIAM"/>
    <property type="match status" value="1"/>
</dbReference>
<feature type="domain" description="Tripartite ATP-independent periplasmic transporters DctQ component" evidence="10">
    <location>
        <begin position="34"/>
        <end position="159"/>
    </location>
</feature>
<dbReference type="PANTHER" id="PTHR35011">
    <property type="entry name" value="2,3-DIKETO-L-GULONATE TRAP TRANSPORTER SMALL PERMEASE PROTEIN YIAM"/>
    <property type="match status" value="1"/>
</dbReference>
<protein>
    <submittedName>
        <fullName evidence="11">TRAP-type C4-dicarboxylate transport system permease small subunit</fullName>
    </submittedName>
</protein>
<dbReference type="RefSeq" id="WP_230821298.1">
    <property type="nucleotide sequence ID" value="NZ_JAJNCU010000002.1"/>
</dbReference>
<keyword evidence="2" id="KW-0813">Transport</keyword>
<name>A0ABV2EB22_9STAP</name>
<evidence type="ECO:0000256" key="6">
    <source>
        <dbReference type="ARBA" id="ARBA00022989"/>
    </source>
</evidence>
<evidence type="ECO:0000313" key="12">
    <source>
        <dbReference type="Proteomes" id="UP001549019"/>
    </source>
</evidence>
<keyword evidence="6 9" id="KW-1133">Transmembrane helix</keyword>
<comment type="subcellular location">
    <subcellularLocation>
        <location evidence="1">Cell inner membrane</location>
        <topology evidence="1">Multi-pass membrane protein</topology>
    </subcellularLocation>
</comment>
<keyword evidence="3" id="KW-1003">Cell membrane</keyword>
<accession>A0ABV2EB22</accession>
<evidence type="ECO:0000256" key="5">
    <source>
        <dbReference type="ARBA" id="ARBA00022692"/>
    </source>
</evidence>
<sequence>MNEPTGSGSMMRILKWLDEHLEEYILVILSVFTVVVIFSQVVLRYIFSSSLPWSEEIARYAFIWMIYIGVSYGVKRQKHLSVDVITMLFERKGQIIINIISNILFLIFALVITYYGINIVGRITRESAALEIPMEYVYLALVVGMILTTVRLVQNIYSNFMDLKNGRNDEGLEGETS</sequence>
<evidence type="ECO:0000256" key="9">
    <source>
        <dbReference type="SAM" id="Phobius"/>
    </source>
</evidence>